<dbReference type="AlphaFoldDB" id="A0AAV1RY71"/>
<feature type="domain" description="F-box" evidence="1">
    <location>
        <begin position="26"/>
        <end position="66"/>
    </location>
</feature>
<evidence type="ECO:0000313" key="2">
    <source>
        <dbReference type="EMBL" id="CAK7340795.1"/>
    </source>
</evidence>
<dbReference type="Pfam" id="PF03478">
    <property type="entry name" value="Beta-prop_KIB1-4"/>
    <property type="match status" value="1"/>
</dbReference>
<protein>
    <recommendedName>
        <fullName evidence="1">F-box domain-containing protein</fullName>
    </recommendedName>
</protein>
<dbReference type="InterPro" id="IPR036047">
    <property type="entry name" value="F-box-like_dom_sf"/>
</dbReference>
<proteinExistence type="predicted"/>
<dbReference type="Proteomes" id="UP001314170">
    <property type="component" value="Unassembled WGS sequence"/>
</dbReference>
<dbReference type="EMBL" id="CAWUPB010001160">
    <property type="protein sequence ID" value="CAK7340795.1"/>
    <property type="molecule type" value="Genomic_DNA"/>
</dbReference>
<reference evidence="2 3" key="1">
    <citation type="submission" date="2024-01" db="EMBL/GenBank/DDBJ databases">
        <authorList>
            <person name="Waweru B."/>
        </authorList>
    </citation>
    <scope>NUCLEOTIDE SEQUENCE [LARGE SCALE GENOMIC DNA]</scope>
</reference>
<dbReference type="InterPro" id="IPR001810">
    <property type="entry name" value="F-box_dom"/>
</dbReference>
<dbReference type="SMART" id="SM00256">
    <property type="entry name" value="FBOX"/>
    <property type="match status" value="1"/>
</dbReference>
<dbReference type="InterPro" id="IPR050942">
    <property type="entry name" value="F-box_BR-signaling"/>
</dbReference>
<dbReference type="Pfam" id="PF00646">
    <property type="entry name" value="F-box"/>
    <property type="match status" value="1"/>
</dbReference>
<dbReference type="PANTHER" id="PTHR44259">
    <property type="entry name" value="OS07G0183000 PROTEIN-RELATED"/>
    <property type="match status" value="1"/>
</dbReference>
<sequence length="379" mass="44591">MIRSSHRLSLIVNGKKKKMEGAWANLPEDLLVTVFARMAFIDQIRSRAVCKNWKHLTKDIRPSDKLPMVMILNWHESQGRVKSVCELYVPTHVRELTIEKEYQRKEHRKYVGAEVCESKYGWVLFRKSLRETAFFFAYSPFFNEIVELPNNLERYFLQGKVTFSSTPTSPDCVFFAAKHPHISICRRGDQAWTKINASSINRFYEIRDVAYLNGEFYCLLDGGSLISWNVARQRWRRYDAYQAPYYYHGKDCLIESDGQLLRLKYVTNNDRYWCQLSRFDFYQENWVVEASLGDRAVFVNSSSFCFLIPAVGEASELAETFHFYGHTSYKVKDCFIFYYGYRSYSFITGEVLKRCEPYSSLLRGKSRGIWIQPPQFSNN</sequence>
<keyword evidence="3" id="KW-1185">Reference proteome</keyword>
<dbReference type="Gene3D" id="1.20.1280.50">
    <property type="match status" value="1"/>
</dbReference>
<dbReference type="InterPro" id="IPR005174">
    <property type="entry name" value="KIB1-4_b-propeller"/>
</dbReference>
<organism evidence="2 3">
    <name type="scientific">Dovyalis caffra</name>
    <dbReference type="NCBI Taxonomy" id="77055"/>
    <lineage>
        <taxon>Eukaryota</taxon>
        <taxon>Viridiplantae</taxon>
        <taxon>Streptophyta</taxon>
        <taxon>Embryophyta</taxon>
        <taxon>Tracheophyta</taxon>
        <taxon>Spermatophyta</taxon>
        <taxon>Magnoliopsida</taxon>
        <taxon>eudicotyledons</taxon>
        <taxon>Gunneridae</taxon>
        <taxon>Pentapetalae</taxon>
        <taxon>rosids</taxon>
        <taxon>fabids</taxon>
        <taxon>Malpighiales</taxon>
        <taxon>Salicaceae</taxon>
        <taxon>Flacourtieae</taxon>
        <taxon>Dovyalis</taxon>
    </lineage>
</organism>
<gene>
    <name evidence="2" type="ORF">DCAF_LOCUS15881</name>
</gene>
<accession>A0AAV1RY71</accession>
<name>A0AAV1RY71_9ROSI</name>
<evidence type="ECO:0000313" key="3">
    <source>
        <dbReference type="Proteomes" id="UP001314170"/>
    </source>
</evidence>
<dbReference type="PANTHER" id="PTHR44259:SF15">
    <property type="entry name" value="F-BOX PROTEIN KIB2-RELATED"/>
    <property type="match status" value="1"/>
</dbReference>
<comment type="caution">
    <text evidence="2">The sequence shown here is derived from an EMBL/GenBank/DDBJ whole genome shotgun (WGS) entry which is preliminary data.</text>
</comment>
<dbReference type="SUPFAM" id="SSF81383">
    <property type="entry name" value="F-box domain"/>
    <property type="match status" value="1"/>
</dbReference>
<evidence type="ECO:0000259" key="1">
    <source>
        <dbReference type="SMART" id="SM00256"/>
    </source>
</evidence>